<evidence type="ECO:0000256" key="1">
    <source>
        <dbReference type="SAM" id="MobiDB-lite"/>
    </source>
</evidence>
<dbReference type="InterPro" id="IPR023214">
    <property type="entry name" value="HAD_sf"/>
</dbReference>
<feature type="region of interest" description="Disordered" evidence="1">
    <location>
        <begin position="281"/>
        <end position="327"/>
    </location>
</feature>
<name>A0A426SJJ5_9MICO</name>
<protein>
    <submittedName>
        <fullName evidence="2">HAD family hydrolase</fullName>
    </submittedName>
</protein>
<dbReference type="PANTHER" id="PTHR43434:SF1">
    <property type="entry name" value="PHOSPHOGLYCOLATE PHOSPHATASE"/>
    <property type="match status" value="1"/>
</dbReference>
<evidence type="ECO:0000313" key="2">
    <source>
        <dbReference type="EMBL" id="RRR18371.1"/>
    </source>
</evidence>
<accession>A0A426SJJ5</accession>
<dbReference type="SUPFAM" id="SSF56784">
    <property type="entry name" value="HAD-like"/>
    <property type="match status" value="2"/>
</dbReference>
<comment type="caution">
    <text evidence="2">The sequence shown here is derived from an EMBL/GenBank/DDBJ whole genome shotgun (WGS) entry which is preliminary data.</text>
</comment>
<dbReference type="RefSeq" id="WP_126986770.1">
    <property type="nucleotide sequence ID" value="NZ_ML133855.1"/>
</dbReference>
<dbReference type="NCBIfam" id="TIGR01549">
    <property type="entry name" value="HAD-SF-IA-v1"/>
    <property type="match status" value="2"/>
</dbReference>
<dbReference type="AlphaFoldDB" id="A0A426SJJ5"/>
<feature type="compositionally biased region" description="Low complexity" evidence="1">
    <location>
        <begin position="304"/>
        <end position="320"/>
    </location>
</feature>
<dbReference type="Gene3D" id="3.40.50.1000">
    <property type="entry name" value="HAD superfamily/HAD-like"/>
    <property type="match status" value="2"/>
</dbReference>
<sequence>MTTAPRTLHLASPADLLPAAGGAPQLPAPAALLLDFGGVVVTTVSRATWSQELAEDVVARAATLGARLDAGSVAESLRAGRSALSMWKNAASRRLAPRELAPAEIVGDFLLADLPDPVRRTLALDAGELLATMATLVSEHHQRPGIDELLAECAARRIPLGIVSNAHSGRAHRAILADLGLDRFFGVQVYSDEVGIRKPHPGMIRLAAEGLGVALPQAWYVGDTLDRDVVAARRAGVGAVVITRDRRTDTPPFRIAEAPDLVLETPEGLIAPLRAALDSAASGRGAAGGPTTATAPGTEPPAGDPSAAALSSADSAGAAPVPSRRGRPAVLLDHGGVITLSTPNPARDEEVGALIVALSERIGHPIDLETAARAVAEGWERHRARKRARDTRDLDASADPSHRHDEIDPAVLWGDLVGEGLPEPLRAALRLDGAQFSLALHRAKSVPAPRPGALELIRWCREQGIVVGIVSNTISGRGVREILARYGVLADLGPSAYSDEIGVRKPGREIFEAALGGLDADPADVLYVGDKSVNDGRGGKDAGIGTVCLLRGGKDSDEELAQALAGGFADHVLDSPDALIALLVERVREAARPSVAAGAHPAAP</sequence>
<organism evidence="2 3">
    <name type="scientific">Brachybacterium paraconglomeratum</name>
    <dbReference type="NCBI Taxonomy" id="173362"/>
    <lineage>
        <taxon>Bacteria</taxon>
        <taxon>Bacillati</taxon>
        <taxon>Actinomycetota</taxon>
        <taxon>Actinomycetes</taxon>
        <taxon>Micrococcales</taxon>
        <taxon>Dermabacteraceae</taxon>
        <taxon>Brachybacterium</taxon>
    </lineage>
</organism>
<feature type="compositionally biased region" description="Low complexity" evidence="1">
    <location>
        <begin position="281"/>
        <end position="297"/>
    </location>
</feature>
<dbReference type="PANTHER" id="PTHR43434">
    <property type="entry name" value="PHOSPHOGLYCOLATE PHOSPHATASE"/>
    <property type="match status" value="1"/>
</dbReference>
<dbReference type="GO" id="GO:0005829">
    <property type="term" value="C:cytosol"/>
    <property type="evidence" value="ECO:0007669"/>
    <property type="project" value="TreeGrafter"/>
</dbReference>
<dbReference type="Proteomes" id="UP000274327">
    <property type="component" value="Unassembled WGS sequence"/>
</dbReference>
<dbReference type="GO" id="GO:0006281">
    <property type="term" value="P:DNA repair"/>
    <property type="evidence" value="ECO:0007669"/>
    <property type="project" value="TreeGrafter"/>
</dbReference>
<dbReference type="GeneID" id="78121186"/>
<dbReference type="InterPro" id="IPR036412">
    <property type="entry name" value="HAD-like_sf"/>
</dbReference>
<dbReference type="EMBL" id="QOCI01000007">
    <property type="protein sequence ID" value="RRR18371.1"/>
    <property type="molecule type" value="Genomic_DNA"/>
</dbReference>
<keyword evidence="2" id="KW-0378">Hydrolase</keyword>
<keyword evidence="3" id="KW-1185">Reference proteome</keyword>
<dbReference type="InterPro" id="IPR050155">
    <property type="entry name" value="HAD-like_hydrolase_sf"/>
</dbReference>
<dbReference type="GO" id="GO:0008967">
    <property type="term" value="F:phosphoglycolate phosphatase activity"/>
    <property type="evidence" value="ECO:0007669"/>
    <property type="project" value="TreeGrafter"/>
</dbReference>
<dbReference type="InterPro" id="IPR006439">
    <property type="entry name" value="HAD-SF_hydro_IA"/>
</dbReference>
<reference evidence="2 3" key="1">
    <citation type="submission" date="2018-07" db="EMBL/GenBank/DDBJ databases">
        <title>Brachybacteriurn paraconglorneratum KCTC 9916.</title>
        <authorList>
            <person name="Li Y."/>
        </authorList>
    </citation>
    <scope>NUCLEOTIDE SEQUENCE [LARGE SCALE GENOMIC DNA]</scope>
    <source>
        <strain evidence="2 3">KCTC 9916</strain>
    </source>
</reference>
<dbReference type="Pfam" id="PF00702">
    <property type="entry name" value="Hydrolase"/>
    <property type="match status" value="2"/>
</dbReference>
<proteinExistence type="predicted"/>
<gene>
    <name evidence="2" type="ORF">DS079_09145</name>
</gene>
<evidence type="ECO:0000313" key="3">
    <source>
        <dbReference type="Proteomes" id="UP000274327"/>
    </source>
</evidence>